<dbReference type="InterPro" id="IPR036388">
    <property type="entry name" value="WH-like_DNA-bd_sf"/>
</dbReference>
<gene>
    <name evidence="2" type="ORF">LX80_02464</name>
</gene>
<dbReference type="Proteomes" id="UP000249720">
    <property type="component" value="Unassembled WGS sequence"/>
</dbReference>
<name>A0A2W7RP01_9BACT</name>
<dbReference type="GO" id="GO:0003677">
    <property type="term" value="F:DNA binding"/>
    <property type="evidence" value="ECO:0007669"/>
    <property type="project" value="UniProtKB-KW"/>
</dbReference>
<keyword evidence="1" id="KW-0238">DNA-binding</keyword>
<sequence>MKITAQEEYGLRILIRIARCKDNEGLSILALSQAEGLTKAYIAKLTRLLRKAGYINSTPGNVGGYVLARPAKEINVNQVLKSLGGALFSKEFCGDYSGAMRFCNNSVDCSVRSLWQMVQFSIDQLLDKVSLQDLIGSEQNSENLLSNLFQAHLQLLKEAEPA</sequence>
<protein>
    <submittedName>
        <fullName evidence="2">BadM/Rrf2 family transcriptional regulator</fullName>
    </submittedName>
</protein>
<comment type="caution">
    <text evidence="2">The sequence shown here is derived from an EMBL/GenBank/DDBJ whole genome shotgun (WGS) entry which is preliminary data.</text>
</comment>
<keyword evidence="3" id="KW-1185">Reference proteome</keyword>
<dbReference type="EMBL" id="QKZV01000009">
    <property type="protein sequence ID" value="PZX60686.1"/>
    <property type="molecule type" value="Genomic_DNA"/>
</dbReference>
<proteinExistence type="predicted"/>
<dbReference type="RefSeq" id="WP_111296898.1">
    <property type="nucleotide sequence ID" value="NZ_QKZV01000009.1"/>
</dbReference>
<dbReference type="InterPro" id="IPR036390">
    <property type="entry name" value="WH_DNA-bd_sf"/>
</dbReference>
<dbReference type="PANTHER" id="PTHR33221:SF5">
    <property type="entry name" value="HTH-TYPE TRANSCRIPTIONAL REGULATOR ISCR"/>
    <property type="match status" value="1"/>
</dbReference>
<dbReference type="PROSITE" id="PS51197">
    <property type="entry name" value="HTH_RRF2_2"/>
    <property type="match status" value="1"/>
</dbReference>
<dbReference type="OrthoDB" id="9808360at2"/>
<dbReference type="AlphaFoldDB" id="A0A2W7RP01"/>
<dbReference type="Gene3D" id="1.10.10.10">
    <property type="entry name" value="Winged helix-like DNA-binding domain superfamily/Winged helix DNA-binding domain"/>
    <property type="match status" value="1"/>
</dbReference>
<dbReference type="PROSITE" id="PS01332">
    <property type="entry name" value="HTH_RRF2_1"/>
    <property type="match status" value="1"/>
</dbReference>
<evidence type="ECO:0000313" key="3">
    <source>
        <dbReference type="Proteomes" id="UP000249720"/>
    </source>
</evidence>
<dbReference type="PANTHER" id="PTHR33221">
    <property type="entry name" value="WINGED HELIX-TURN-HELIX TRANSCRIPTIONAL REGULATOR, RRF2 FAMILY"/>
    <property type="match status" value="1"/>
</dbReference>
<dbReference type="NCBIfam" id="TIGR00738">
    <property type="entry name" value="rrf2_super"/>
    <property type="match status" value="1"/>
</dbReference>
<dbReference type="GO" id="GO:0003700">
    <property type="term" value="F:DNA-binding transcription factor activity"/>
    <property type="evidence" value="ECO:0007669"/>
    <property type="project" value="TreeGrafter"/>
</dbReference>
<evidence type="ECO:0000313" key="2">
    <source>
        <dbReference type="EMBL" id="PZX60686.1"/>
    </source>
</evidence>
<reference evidence="2 3" key="1">
    <citation type="submission" date="2018-06" db="EMBL/GenBank/DDBJ databases">
        <title>Genomic Encyclopedia of Archaeal and Bacterial Type Strains, Phase II (KMG-II): from individual species to whole genera.</title>
        <authorList>
            <person name="Goeker M."/>
        </authorList>
    </citation>
    <scope>NUCLEOTIDE SEQUENCE [LARGE SCALE GENOMIC DNA]</scope>
    <source>
        <strain evidence="2 3">DSM 23241</strain>
    </source>
</reference>
<dbReference type="Pfam" id="PF02082">
    <property type="entry name" value="Rrf2"/>
    <property type="match status" value="1"/>
</dbReference>
<accession>A0A2W7RP01</accession>
<evidence type="ECO:0000256" key="1">
    <source>
        <dbReference type="ARBA" id="ARBA00023125"/>
    </source>
</evidence>
<dbReference type="GO" id="GO:0005829">
    <property type="term" value="C:cytosol"/>
    <property type="evidence" value="ECO:0007669"/>
    <property type="project" value="TreeGrafter"/>
</dbReference>
<dbReference type="InterPro" id="IPR000944">
    <property type="entry name" value="Tscrpt_reg_Rrf2"/>
</dbReference>
<dbReference type="InterPro" id="IPR030489">
    <property type="entry name" value="TR_Rrf2-type_CS"/>
</dbReference>
<organism evidence="2 3">
    <name type="scientific">Hydrotalea sandarakina</name>
    <dbReference type="NCBI Taxonomy" id="1004304"/>
    <lineage>
        <taxon>Bacteria</taxon>
        <taxon>Pseudomonadati</taxon>
        <taxon>Bacteroidota</taxon>
        <taxon>Chitinophagia</taxon>
        <taxon>Chitinophagales</taxon>
        <taxon>Chitinophagaceae</taxon>
        <taxon>Hydrotalea</taxon>
    </lineage>
</organism>
<dbReference type="SUPFAM" id="SSF46785">
    <property type="entry name" value="Winged helix' DNA-binding domain"/>
    <property type="match status" value="1"/>
</dbReference>